<sequence>MLSSSIVTAPACLLFCPYRESWKKKRRKFLFSAEKMEACDMDSMQREREGREVVEERTHASEFKEVEGVGVAFKSPDNPRRKTGCSINKTKKCCRLISEGHYKYHAAIEIKRSYLSADPAKRANTRAD</sequence>
<gene>
    <name evidence="1" type="ORF">MUK42_02102</name>
</gene>
<dbReference type="EMBL" id="CP097503">
    <property type="protein sequence ID" value="URD84281.1"/>
    <property type="molecule type" value="Genomic_DNA"/>
</dbReference>
<dbReference type="AlphaFoldDB" id="A0A9E7EW86"/>
<name>A0A9E7EW86_9LILI</name>
<reference evidence="1" key="1">
    <citation type="submission" date="2022-05" db="EMBL/GenBank/DDBJ databases">
        <title>The Musa troglodytarum L. genome provides insights into the mechanism of non-climacteric behaviour and enrichment of carotenoids.</title>
        <authorList>
            <person name="Wang J."/>
        </authorList>
    </citation>
    <scope>NUCLEOTIDE SEQUENCE</scope>
    <source>
        <tissue evidence="1">Leaf</tissue>
    </source>
</reference>
<evidence type="ECO:0000313" key="1">
    <source>
        <dbReference type="EMBL" id="URD84281.1"/>
    </source>
</evidence>
<accession>A0A9E7EW86</accession>
<proteinExistence type="predicted"/>
<dbReference type="EMBL" id="CP097503">
    <property type="protein sequence ID" value="URD84269.1"/>
    <property type="molecule type" value="Genomic_DNA"/>
</dbReference>
<evidence type="ECO:0000313" key="2">
    <source>
        <dbReference type="Proteomes" id="UP001055439"/>
    </source>
</evidence>
<dbReference type="OrthoDB" id="566238at2759"/>
<keyword evidence="2" id="KW-1185">Reference proteome</keyword>
<dbReference type="Proteomes" id="UP001055439">
    <property type="component" value="Chromosome 10"/>
</dbReference>
<organism evidence="1 2">
    <name type="scientific">Musa troglodytarum</name>
    <name type="common">fe'i banana</name>
    <dbReference type="NCBI Taxonomy" id="320322"/>
    <lineage>
        <taxon>Eukaryota</taxon>
        <taxon>Viridiplantae</taxon>
        <taxon>Streptophyta</taxon>
        <taxon>Embryophyta</taxon>
        <taxon>Tracheophyta</taxon>
        <taxon>Spermatophyta</taxon>
        <taxon>Magnoliopsida</taxon>
        <taxon>Liliopsida</taxon>
        <taxon>Zingiberales</taxon>
        <taxon>Musaceae</taxon>
        <taxon>Musa</taxon>
    </lineage>
</organism>
<protein>
    <submittedName>
        <fullName evidence="1">RHOD</fullName>
    </submittedName>
</protein>